<name>A0ABZ3J8G7_SPOA4</name>
<dbReference type="SMART" id="SM00849">
    <property type="entry name" value="Lactamase_B"/>
    <property type="match status" value="1"/>
</dbReference>
<evidence type="ECO:0000313" key="2">
    <source>
        <dbReference type="EMBL" id="XFO74421.1"/>
    </source>
</evidence>
<dbReference type="Pfam" id="PF00753">
    <property type="entry name" value="Lactamase_B"/>
    <property type="match status" value="1"/>
</dbReference>
<gene>
    <name evidence="2" type="ORF">SPACI_045310</name>
</gene>
<evidence type="ECO:0000259" key="1">
    <source>
        <dbReference type="SMART" id="SM00849"/>
    </source>
</evidence>
<dbReference type="InterPro" id="IPR001279">
    <property type="entry name" value="Metallo-B-lactamas"/>
</dbReference>
<dbReference type="Proteomes" id="UP000216052">
    <property type="component" value="Chromosome"/>
</dbReference>
<protein>
    <recommendedName>
        <fullName evidence="1">Metallo-beta-lactamase domain-containing protein</fullName>
    </recommendedName>
</protein>
<keyword evidence="3" id="KW-1185">Reference proteome</keyword>
<feature type="domain" description="Metallo-beta-lactamase" evidence="1">
    <location>
        <begin position="28"/>
        <end position="219"/>
    </location>
</feature>
<dbReference type="Gene3D" id="3.60.15.10">
    <property type="entry name" value="Ribonuclease Z/Hydroxyacylglutathione hydrolase-like"/>
    <property type="match status" value="1"/>
</dbReference>
<reference evidence="2" key="1">
    <citation type="submission" date="2024-05" db="EMBL/GenBank/DDBJ databases">
        <title>Isolation and characterization of Sporomusa carbonis sp. nov., a carboxydotrophic hydrogenogen in the genus of Sporomusa isolated from a charcoal burning pile.</title>
        <authorList>
            <person name="Boeer T."/>
            <person name="Rosenbaum F."/>
            <person name="Eysell L."/>
            <person name="Mueller V."/>
            <person name="Daniel R."/>
            <person name="Poehlein A."/>
        </authorList>
    </citation>
    <scope>NUCLEOTIDE SEQUENCE [LARGE SCALE GENOMIC DNA]</scope>
    <source>
        <strain evidence="2">DSM 3132</strain>
    </source>
</reference>
<dbReference type="PANTHER" id="PTHR42951">
    <property type="entry name" value="METALLO-BETA-LACTAMASE DOMAIN-CONTAINING"/>
    <property type="match status" value="1"/>
</dbReference>
<accession>A0ABZ3J8G7</accession>
<dbReference type="SUPFAM" id="SSF56281">
    <property type="entry name" value="Metallo-hydrolase/oxidoreductase"/>
    <property type="match status" value="1"/>
</dbReference>
<proteinExistence type="predicted"/>
<dbReference type="EMBL" id="CP155571">
    <property type="protein sequence ID" value="XFO74421.1"/>
    <property type="molecule type" value="Genomic_DNA"/>
</dbReference>
<sequence>MNYLLSQLTAGAYVIAVEDTHTWDVRSYTNCYVLRRSGQLILIDAGLPEYQSAIVDALARIRITPDRVTDVLLTHGHHDHAEGAALFNKARKYVHPADKPMLPAQLAAEFMTYVPLPGEFTFAAEGVDGLEIVLVNTHSPGSVAIYDQLSGALFVGDFFCYFGESLPQGELVTNSNLIKQGSCDYVAGQAAAGEPGLDRFMLGLGRLLEYRPEFFCTGHGVVVRQDIQAFLKKMWQSGSQKRPG</sequence>
<dbReference type="InterPro" id="IPR050855">
    <property type="entry name" value="NDM-1-like"/>
</dbReference>
<dbReference type="InterPro" id="IPR036866">
    <property type="entry name" value="RibonucZ/Hydroxyglut_hydro"/>
</dbReference>
<organism evidence="2 3">
    <name type="scientific">Sporomusa acidovorans (strain ATCC 49682 / DSM 3132 / Mol)</name>
    <dbReference type="NCBI Taxonomy" id="1123286"/>
    <lineage>
        <taxon>Bacteria</taxon>
        <taxon>Bacillati</taxon>
        <taxon>Bacillota</taxon>
        <taxon>Negativicutes</taxon>
        <taxon>Selenomonadales</taxon>
        <taxon>Sporomusaceae</taxon>
        <taxon>Sporomusa</taxon>
    </lineage>
</organism>
<evidence type="ECO:0000313" key="3">
    <source>
        <dbReference type="Proteomes" id="UP000216052"/>
    </source>
</evidence>
<dbReference type="RefSeq" id="WP_093793515.1">
    <property type="nucleotide sequence ID" value="NZ_CP155571.1"/>
</dbReference>